<accession>A0A367FRR9</accession>
<feature type="compositionally biased region" description="Basic and acidic residues" evidence="1">
    <location>
        <begin position="204"/>
        <end position="214"/>
    </location>
</feature>
<gene>
    <name evidence="2" type="ORF">DQ384_01375</name>
</gene>
<comment type="caution">
    <text evidence="2">The sequence shown here is derived from an EMBL/GenBank/DDBJ whole genome shotgun (WGS) entry which is preliminary data.</text>
</comment>
<dbReference type="EMBL" id="QOIL01000001">
    <property type="protein sequence ID" value="RCG33123.1"/>
    <property type="molecule type" value="Genomic_DNA"/>
</dbReference>
<dbReference type="Proteomes" id="UP000253094">
    <property type="component" value="Unassembled WGS sequence"/>
</dbReference>
<dbReference type="RefSeq" id="WP_114026787.1">
    <property type="nucleotide sequence ID" value="NZ_QOIL01000001.1"/>
</dbReference>
<evidence type="ECO:0000256" key="1">
    <source>
        <dbReference type="SAM" id="MobiDB-lite"/>
    </source>
</evidence>
<feature type="compositionally biased region" description="Basic and acidic residues" evidence="1">
    <location>
        <begin position="1"/>
        <end position="60"/>
    </location>
</feature>
<proteinExistence type="predicted"/>
<dbReference type="AlphaFoldDB" id="A0A367FRR9"/>
<dbReference type="OrthoDB" id="123178at2"/>
<feature type="compositionally biased region" description="Basic and acidic residues" evidence="1">
    <location>
        <begin position="115"/>
        <end position="136"/>
    </location>
</feature>
<reference evidence="2 3" key="1">
    <citation type="submission" date="2018-06" db="EMBL/GenBank/DDBJ databases">
        <title>Sphaerisporangium craniellae sp. nov., isolated from a marine sponge in the South China Sea.</title>
        <authorList>
            <person name="Li L."/>
        </authorList>
    </citation>
    <scope>NUCLEOTIDE SEQUENCE [LARGE SCALE GENOMIC DNA]</scope>
    <source>
        <strain evidence="2 3">CCTCC AA 208026</strain>
    </source>
</reference>
<organism evidence="2 3">
    <name type="scientific">Sphaerisporangium album</name>
    <dbReference type="NCBI Taxonomy" id="509200"/>
    <lineage>
        <taxon>Bacteria</taxon>
        <taxon>Bacillati</taxon>
        <taxon>Actinomycetota</taxon>
        <taxon>Actinomycetes</taxon>
        <taxon>Streptosporangiales</taxon>
        <taxon>Streptosporangiaceae</taxon>
        <taxon>Sphaerisporangium</taxon>
    </lineage>
</organism>
<feature type="compositionally biased region" description="Basic and acidic residues" evidence="1">
    <location>
        <begin position="82"/>
        <end position="91"/>
    </location>
</feature>
<sequence>MEPYRRDTTAADEPLRDPETGRPLDDRASAADAGDDPRGGYDHTDLNERTGDDLAAHDRAGQGSMDDRDDDGRQLDTAVYDRPGKALDEPRAGGVAGAPDPAHAAAPGTELADPAESRDAADRRPADQDDALRDPDSLPVHEPPLEAEPRHTPDPVLDFVPTGQYAQPPESSDLIVYPVEGEGAGADGLTTGGPEVEPGPVLTRNDHDADHASEDTGAGSEDFQQRWREVQAGFVDDPRDAVQRADELVEEAVATLTARRQGLVDRWKNSDQGDTEQLRLALREYRSLLDELVGLSYTTAGHGGSPARHEAR</sequence>
<feature type="region of interest" description="Disordered" evidence="1">
    <location>
        <begin position="1"/>
        <end position="222"/>
    </location>
</feature>
<protein>
    <submittedName>
        <fullName evidence="2">Uncharacterized protein</fullName>
    </submittedName>
</protein>
<evidence type="ECO:0000313" key="2">
    <source>
        <dbReference type="EMBL" id="RCG33123.1"/>
    </source>
</evidence>
<feature type="compositionally biased region" description="Low complexity" evidence="1">
    <location>
        <begin position="97"/>
        <end position="114"/>
    </location>
</feature>
<feature type="compositionally biased region" description="Basic and acidic residues" evidence="1">
    <location>
        <begin position="143"/>
        <end position="153"/>
    </location>
</feature>
<evidence type="ECO:0000313" key="3">
    <source>
        <dbReference type="Proteomes" id="UP000253094"/>
    </source>
</evidence>
<keyword evidence="3" id="KW-1185">Reference proteome</keyword>
<name>A0A367FRR9_9ACTN</name>